<dbReference type="EMBL" id="MUYU01000017">
    <property type="protein sequence ID" value="OOS23326.1"/>
    <property type="molecule type" value="Genomic_DNA"/>
</dbReference>
<organism evidence="1 2">
    <name type="scientific">Moraxella pluranimalium</name>
    <dbReference type="NCBI Taxonomy" id="470453"/>
    <lineage>
        <taxon>Bacteria</taxon>
        <taxon>Pseudomonadati</taxon>
        <taxon>Pseudomonadota</taxon>
        <taxon>Gammaproteobacteria</taxon>
        <taxon>Moraxellales</taxon>
        <taxon>Moraxellaceae</taxon>
        <taxon>Moraxella</taxon>
    </lineage>
</organism>
<dbReference type="AlphaFoldDB" id="A0A1T0CLW2"/>
<dbReference type="OrthoDB" id="190583at2"/>
<accession>A0A1T0CLW2</accession>
<reference evidence="1 2" key="1">
    <citation type="submission" date="2017-02" db="EMBL/GenBank/DDBJ databases">
        <title>Draft genome sequence of Moraxella pluranimalium CCUG 54913T type strain.</title>
        <authorList>
            <person name="Salva-Serra F."/>
            <person name="Engstrom-Jakobsson H."/>
            <person name="Thorell K."/>
            <person name="Jaen-Luchoro D."/>
            <person name="Gonzales-Siles L."/>
            <person name="Karlsson R."/>
            <person name="Yazdan S."/>
            <person name="Boulund F."/>
            <person name="Johnning A."/>
            <person name="Engstrand L."/>
            <person name="Kristiansson E."/>
            <person name="Moore E."/>
        </authorList>
    </citation>
    <scope>NUCLEOTIDE SEQUENCE [LARGE SCALE GENOMIC DNA]</scope>
    <source>
        <strain evidence="1 2">CCUG 54913</strain>
    </source>
</reference>
<name>A0A1T0CLW2_9GAMM</name>
<sequence length="215" mass="24242">MNLHRLLFTHRVIETVRTFPLIAVIDGDFVHLDKVVSVPAITASVSVMDGAMQVSFMVEKTCHTKDVFAVADLGESAKQLPMCRADFLWQQDCFECFIGHMDEPAYLEINANTAGEFNSYQFDDYRTPDVMPPVANHAYDVQSFAHQDEVAFCFGFEVANEATETTTSIDVARLKINPTVILYPVIDSQAVPIYYAYQHAVPPDFHQRAVWQNVV</sequence>
<comment type="caution">
    <text evidence="1">The sequence shown here is derived from an EMBL/GenBank/DDBJ whole genome shotgun (WGS) entry which is preliminary data.</text>
</comment>
<evidence type="ECO:0000313" key="2">
    <source>
        <dbReference type="Proteomes" id="UP000189800"/>
    </source>
</evidence>
<dbReference type="RefSeq" id="WP_078254393.1">
    <property type="nucleotide sequence ID" value="NZ_MUYU01000017.1"/>
</dbReference>
<dbReference type="STRING" id="470453.B0680_07025"/>
<gene>
    <name evidence="1" type="ORF">B0680_07025</name>
</gene>
<protein>
    <submittedName>
        <fullName evidence="1">Uncharacterized protein</fullName>
    </submittedName>
</protein>
<dbReference type="Proteomes" id="UP000189800">
    <property type="component" value="Unassembled WGS sequence"/>
</dbReference>
<proteinExistence type="predicted"/>
<keyword evidence="2" id="KW-1185">Reference proteome</keyword>
<evidence type="ECO:0000313" key="1">
    <source>
        <dbReference type="EMBL" id="OOS23326.1"/>
    </source>
</evidence>